<dbReference type="AlphaFoldDB" id="A0A1M6Y2P9"/>
<proteinExistence type="predicted"/>
<sequence>MKALTITLLLSLLSAQVMALPSRSPSPILGEALDSSQLQAPIGQ</sequence>
<accession>A0A1M6Y2P9</accession>
<dbReference type="EMBL" id="FRBQ01000001">
    <property type="protein sequence ID" value="SHL12389.1"/>
    <property type="molecule type" value="Genomic_DNA"/>
</dbReference>
<evidence type="ECO:0000313" key="3">
    <source>
        <dbReference type="Proteomes" id="UP000184305"/>
    </source>
</evidence>
<evidence type="ECO:0000313" key="2">
    <source>
        <dbReference type="EMBL" id="SHL12389.1"/>
    </source>
</evidence>
<evidence type="ECO:0000256" key="1">
    <source>
        <dbReference type="SAM" id="SignalP"/>
    </source>
</evidence>
<dbReference type="RefSeq" id="WP_279627097.1">
    <property type="nucleotide sequence ID" value="NZ_FRBQ01000001.1"/>
</dbReference>
<keyword evidence="1" id="KW-0732">Signal</keyword>
<feature type="chain" id="PRO_5012545406" evidence="1">
    <location>
        <begin position="20"/>
        <end position="44"/>
    </location>
</feature>
<protein>
    <submittedName>
        <fullName evidence="2">Uncharacterized protein</fullName>
    </submittedName>
</protein>
<dbReference type="Proteomes" id="UP000184305">
    <property type="component" value="Unassembled WGS sequence"/>
</dbReference>
<reference evidence="3" key="1">
    <citation type="submission" date="2016-11" db="EMBL/GenBank/DDBJ databases">
        <authorList>
            <person name="Varghese N."/>
            <person name="Submissions S."/>
        </authorList>
    </citation>
    <scope>NUCLEOTIDE SEQUENCE [LARGE SCALE GENOMIC DNA]</scope>
    <source>
        <strain evidence="3">CECT 8089</strain>
    </source>
</reference>
<organism evidence="2 3">
    <name type="scientific">Phytopseudomonas punonensis</name>
    <dbReference type="NCBI Taxonomy" id="1220495"/>
    <lineage>
        <taxon>Bacteria</taxon>
        <taxon>Pseudomonadati</taxon>
        <taxon>Pseudomonadota</taxon>
        <taxon>Gammaproteobacteria</taxon>
        <taxon>Pseudomonadales</taxon>
        <taxon>Pseudomonadaceae</taxon>
        <taxon>Phytopseudomonas</taxon>
    </lineage>
</organism>
<dbReference type="STRING" id="1220495.SAMN05216288_1112"/>
<feature type="signal peptide" evidence="1">
    <location>
        <begin position="1"/>
        <end position="19"/>
    </location>
</feature>
<gene>
    <name evidence="2" type="ORF">SAMN05216288_1112</name>
</gene>
<keyword evidence="3" id="KW-1185">Reference proteome</keyword>
<name>A0A1M6Y2P9_9GAMM</name>